<evidence type="ECO:0000313" key="15">
    <source>
        <dbReference type="Proteomes" id="UP000196365"/>
    </source>
</evidence>
<keyword evidence="15" id="KW-1185">Reference proteome</keyword>
<feature type="region of interest" description="Disordered" evidence="10">
    <location>
        <begin position="573"/>
        <end position="602"/>
    </location>
</feature>
<dbReference type="InterPro" id="IPR008271">
    <property type="entry name" value="Ser/Thr_kinase_AS"/>
</dbReference>
<evidence type="ECO:0000256" key="8">
    <source>
        <dbReference type="ARBA" id="ARBA00048679"/>
    </source>
</evidence>
<keyword evidence="4 9" id="KW-0547">Nucleotide-binding</keyword>
<evidence type="ECO:0000256" key="5">
    <source>
        <dbReference type="ARBA" id="ARBA00022777"/>
    </source>
</evidence>
<dbReference type="FunFam" id="1.10.510.10:FF:000021">
    <property type="entry name" value="Serine/threonine protein kinase"/>
    <property type="match status" value="1"/>
</dbReference>
<dbReference type="SMART" id="SM00220">
    <property type="entry name" value="S_TKc"/>
    <property type="match status" value="1"/>
</dbReference>
<evidence type="ECO:0000259" key="13">
    <source>
        <dbReference type="PROSITE" id="PS51178"/>
    </source>
</evidence>
<keyword evidence="3" id="KW-0808">Transferase</keyword>
<evidence type="ECO:0000259" key="12">
    <source>
        <dbReference type="PROSITE" id="PS50011"/>
    </source>
</evidence>
<dbReference type="EC" id="2.7.11.1" evidence="1"/>
<evidence type="ECO:0000256" key="7">
    <source>
        <dbReference type="ARBA" id="ARBA00047899"/>
    </source>
</evidence>
<dbReference type="GO" id="GO:0005524">
    <property type="term" value="F:ATP binding"/>
    <property type="evidence" value="ECO:0007669"/>
    <property type="project" value="UniProtKB-UniRule"/>
</dbReference>
<comment type="catalytic activity">
    <reaction evidence="7">
        <text>L-threonyl-[protein] + ATP = O-phospho-L-threonyl-[protein] + ADP + H(+)</text>
        <dbReference type="Rhea" id="RHEA:46608"/>
        <dbReference type="Rhea" id="RHEA-COMP:11060"/>
        <dbReference type="Rhea" id="RHEA-COMP:11605"/>
        <dbReference type="ChEBI" id="CHEBI:15378"/>
        <dbReference type="ChEBI" id="CHEBI:30013"/>
        <dbReference type="ChEBI" id="CHEBI:30616"/>
        <dbReference type="ChEBI" id="CHEBI:61977"/>
        <dbReference type="ChEBI" id="CHEBI:456216"/>
        <dbReference type="EC" id="2.7.11.1"/>
    </reaction>
</comment>
<dbReference type="GO" id="GO:0004674">
    <property type="term" value="F:protein serine/threonine kinase activity"/>
    <property type="evidence" value="ECO:0007669"/>
    <property type="project" value="UniProtKB-KW"/>
</dbReference>
<gene>
    <name evidence="14" type="ORF">SAMN02745973_00224</name>
</gene>
<dbReference type="PROSITE" id="PS00107">
    <property type="entry name" value="PROTEIN_KINASE_ATP"/>
    <property type="match status" value="1"/>
</dbReference>
<reference evidence="14 15" key="1">
    <citation type="submission" date="2017-02" db="EMBL/GenBank/DDBJ databases">
        <authorList>
            <person name="Peterson S.W."/>
        </authorList>
    </citation>
    <scope>NUCLEOTIDE SEQUENCE [LARGE SCALE GENOMIC DNA]</scope>
    <source>
        <strain evidence="14 15">DSM 15102</strain>
    </source>
</reference>
<evidence type="ECO:0000256" key="4">
    <source>
        <dbReference type="ARBA" id="ARBA00022741"/>
    </source>
</evidence>
<comment type="catalytic activity">
    <reaction evidence="8">
        <text>L-seryl-[protein] + ATP = O-phospho-L-seryl-[protein] + ADP + H(+)</text>
        <dbReference type="Rhea" id="RHEA:17989"/>
        <dbReference type="Rhea" id="RHEA-COMP:9863"/>
        <dbReference type="Rhea" id="RHEA-COMP:11604"/>
        <dbReference type="ChEBI" id="CHEBI:15378"/>
        <dbReference type="ChEBI" id="CHEBI:29999"/>
        <dbReference type="ChEBI" id="CHEBI:30616"/>
        <dbReference type="ChEBI" id="CHEBI:83421"/>
        <dbReference type="ChEBI" id="CHEBI:456216"/>
        <dbReference type="EC" id="2.7.11.1"/>
    </reaction>
</comment>
<keyword evidence="2 14" id="KW-0723">Serine/threonine-protein kinase</keyword>
<evidence type="ECO:0000256" key="2">
    <source>
        <dbReference type="ARBA" id="ARBA00022527"/>
    </source>
</evidence>
<evidence type="ECO:0000256" key="3">
    <source>
        <dbReference type="ARBA" id="ARBA00022679"/>
    </source>
</evidence>
<evidence type="ECO:0000256" key="9">
    <source>
        <dbReference type="PROSITE-ProRule" id="PRU10141"/>
    </source>
</evidence>
<evidence type="ECO:0000313" key="14">
    <source>
        <dbReference type="EMBL" id="SJZ35426.1"/>
    </source>
</evidence>
<dbReference type="PROSITE" id="PS50011">
    <property type="entry name" value="PROTEIN_KINASE_DOM"/>
    <property type="match status" value="1"/>
</dbReference>
<keyword evidence="11" id="KW-0812">Transmembrane</keyword>
<feature type="domain" description="PASTA" evidence="13">
    <location>
        <begin position="485"/>
        <end position="552"/>
    </location>
</feature>
<dbReference type="InterPro" id="IPR017441">
    <property type="entry name" value="Protein_kinase_ATP_BS"/>
</dbReference>
<dbReference type="NCBIfam" id="NF033483">
    <property type="entry name" value="PknB_PASTA_kin"/>
    <property type="match status" value="1"/>
</dbReference>
<sequence>MLIGKILSNRYEIIEQIGQGGMAIVYKARDQLLNRYVAIKVLRPEFVNDEQFIKKFKRESQAAASLSHHNIVNIYDIGVQENIHYIVMELINGKTLKEFIQQNGRVDWKKAVHIAIQIASALEHAHKNHIIHRDIKPHNIILTQEEVVKVADFGIARAITSSTITQVTDTMGSVHYLSPEQARGGFVNEKSDLYSLGIVLYEMITGEVPFKGDTSVTVALKHIQEEVVPPIKINPSIPESLNLVILRLLKKNPDERYANASVLIKDLNHIYLEPETPIMQNDFDENAPTQVTPIIGKIEEGGNDNKEDKQKYLKHKKTKKFSLILSLILVFLIASILGALAYSLKDYFNVNEVKVPNVENLSIDDAIDILNQKNLRYQIVERKNSTEFEKNIVISQDPKAGEVVKENQIIKLVISEGAQKIMIPNLIGQYESEAINQINNLGLEVGEVKYEYNNEYEKGVVFHQNPDKNVEVEEGTKINLYVSKGKETIKAPSLIGKHLEEAKEILNSMGLNIGKIEYKASDTYEKDIVINQNPKPNGDLSQNSAIDIILSSGKVTTKNIQVDLKKYKVSKEENIDQNNSNNDDKNLEEKSSENSSEENNSVKVTIELTDYQDNTTETVYQKQHLLSEGVLQIPIQGTGIQIYTVKINDKIIEQNTISFE</sequence>
<dbReference type="Gene3D" id="3.30.10.20">
    <property type="match status" value="3"/>
</dbReference>
<feature type="transmembrane region" description="Helical" evidence="11">
    <location>
        <begin position="321"/>
        <end position="344"/>
    </location>
</feature>
<dbReference type="InterPro" id="IPR000719">
    <property type="entry name" value="Prot_kinase_dom"/>
</dbReference>
<dbReference type="PANTHER" id="PTHR43289">
    <property type="entry name" value="MITOGEN-ACTIVATED PROTEIN KINASE KINASE KINASE 20-RELATED"/>
    <property type="match status" value="1"/>
</dbReference>
<keyword evidence="11" id="KW-1133">Transmembrane helix</keyword>
<dbReference type="SUPFAM" id="SSF54184">
    <property type="entry name" value="Penicillin-binding protein 2x (pbp-2x), c-terminal domain"/>
    <property type="match status" value="1"/>
</dbReference>
<feature type="domain" description="Protein kinase" evidence="12">
    <location>
        <begin position="11"/>
        <end position="272"/>
    </location>
</feature>
<dbReference type="InterPro" id="IPR011009">
    <property type="entry name" value="Kinase-like_dom_sf"/>
</dbReference>
<dbReference type="PROSITE" id="PS00108">
    <property type="entry name" value="PROTEIN_KINASE_ST"/>
    <property type="match status" value="1"/>
</dbReference>
<dbReference type="PANTHER" id="PTHR43289:SF34">
    <property type="entry name" value="SERINE_THREONINE-PROTEIN KINASE YBDM-RELATED"/>
    <property type="match status" value="1"/>
</dbReference>
<evidence type="ECO:0000256" key="6">
    <source>
        <dbReference type="ARBA" id="ARBA00022840"/>
    </source>
</evidence>
<dbReference type="PROSITE" id="PS51178">
    <property type="entry name" value="PASTA"/>
    <property type="match status" value="3"/>
</dbReference>
<feature type="domain" description="PASTA" evidence="13">
    <location>
        <begin position="349"/>
        <end position="416"/>
    </location>
</feature>
<feature type="compositionally biased region" description="Basic and acidic residues" evidence="10">
    <location>
        <begin position="582"/>
        <end position="592"/>
    </location>
</feature>
<dbReference type="InterPro" id="IPR005543">
    <property type="entry name" value="PASTA_dom"/>
</dbReference>
<keyword evidence="11" id="KW-0472">Membrane</keyword>
<dbReference type="CDD" id="cd14014">
    <property type="entry name" value="STKc_PknB_like"/>
    <property type="match status" value="1"/>
</dbReference>
<dbReference type="RefSeq" id="WP_087677669.1">
    <property type="nucleotide sequence ID" value="NZ_FUWV01000001.1"/>
</dbReference>
<feature type="binding site" evidence="9">
    <location>
        <position position="40"/>
    </location>
    <ligand>
        <name>ATP</name>
        <dbReference type="ChEBI" id="CHEBI:30616"/>
    </ligand>
</feature>
<dbReference type="Pfam" id="PF03793">
    <property type="entry name" value="PASTA"/>
    <property type="match status" value="3"/>
</dbReference>
<dbReference type="Proteomes" id="UP000196365">
    <property type="component" value="Unassembled WGS sequence"/>
</dbReference>
<dbReference type="SMART" id="SM00740">
    <property type="entry name" value="PASTA"/>
    <property type="match status" value="3"/>
</dbReference>
<dbReference type="CDD" id="cd06577">
    <property type="entry name" value="PASTA_pknB"/>
    <property type="match status" value="3"/>
</dbReference>
<dbReference type="FunFam" id="3.30.200.20:FF:000035">
    <property type="entry name" value="Serine/threonine protein kinase Stk1"/>
    <property type="match status" value="1"/>
</dbReference>
<dbReference type="Gene3D" id="3.30.200.20">
    <property type="entry name" value="Phosphorylase Kinase, domain 1"/>
    <property type="match status" value="1"/>
</dbReference>
<keyword evidence="6 9" id="KW-0067">ATP-binding</keyword>
<evidence type="ECO:0000256" key="11">
    <source>
        <dbReference type="SAM" id="Phobius"/>
    </source>
</evidence>
<dbReference type="Pfam" id="PF00069">
    <property type="entry name" value="Pkinase"/>
    <property type="match status" value="1"/>
</dbReference>
<name>A0A1T4JYY1_9FIRM</name>
<dbReference type="Gene3D" id="1.10.510.10">
    <property type="entry name" value="Transferase(Phosphotransferase) domain 1"/>
    <property type="match status" value="1"/>
</dbReference>
<protein>
    <recommendedName>
        <fullName evidence="1">non-specific serine/threonine protein kinase</fullName>
        <ecNumber evidence="1">2.7.11.1</ecNumber>
    </recommendedName>
</protein>
<dbReference type="OrthoDB" id="9788659at2"/>
<dbReference type="AlphaFoldDB" id="A0A1T4JYY1"/>
<feature type="domain" description="PASTA" evidence="13">
    <location>
        <begin position="417"/>
        <end position="484"/>
    </location>
</feature>
<keyword evidence="5 14" id="KW-0418">Kinase</keyword>
<dbReference type="SUPFAM" id="SSF56112">
    <property type="entry name" value="Protein kinase-like (PK-like)"/>
    <property type="match status" value="1"/>
</dbReference>
<organism evidence="14 15">
    <name type="scientific">Garciella nitratireducens DSM 15102</name>
    <dbReference type="NCBI Taxonomy" id="1121911"/>
    <lineage>
        <taxon>Bacteria</taxon>
        <taxon>Bacillati</taxon>
        <taxon>Bacillota</taxon>
        <taxon>Clostridia</taxon>
        <taxon>Eubacteriales</taxon>
        <taxon>Eubacteriaceae</taxon>
        <taxon>Garciella</taxon>
    </lineage>
</organism>
<proteinExistence type="predicted"/>
<dbReference type="EMBL" id="FUWV01000001">
    <property type="protein sequence ID" value="SJZ35426.1"/>
    <property type="molecule type" value="Genomic_DNA"/>
</dbReference>
<evidence type="ECO:0000256" key="10">
    <source>
        <dbReference type="SAM" id="MobiDB-lite"/>
    </source>
</evidence>
<accession>A0A1T4JYY1</accession>
<evidence type="ECO:0000256" key="1">
    <source>
        <dbReference type="ARBA" id="ARBA00012513"/>
    </source>
</evidence>